<reference evidence="10" key="1">
    <citation type="submission" date="2018-12" db="EMBL/GenBank/DDBJ databases">
        <title>Tengunoibacter tsumagoiensis gen. nov., sp. nov., Dictyobacter kobayashii sp. nov., D. alpinus sp. nov., and D. joshuensis sp. nov. and description of Dictyobacteraceae fam. nov. within the order Ktedonobacterales isolated from Tengu-no-mugimeshi.</title>
        <authorList>
            <person name="Wang C.M."/>
            <person name="Zheng Y."/>
            <person name="Sakai Y."/>
            <person name="Toyoda A."/>
            <person name="Minakuchi Y."/>
            <person name="Abe K."/>
            <person name="Yokota A."/>
            <person name="Yabe S."/>
        </authorList>
    </citation>
    <scope>NUCLEOTIDE SEQUENCE [LARGE SCALE GENOMIC DNA]</scope>
    <source>
        <strain evidence="10">Uno11</strain>
    </source>
</reference>
<sequence length="253" mass="28368">MDTMSAAQAVEVLIHEYYKLVFHTIYGLTNNWEESQDLTQDTFHQALKGIDAARASSGGNFHARAWLLRIALNSVRMQRRRRALFSFIPFSSMHDKRQAEGKERVNTSDEMVQEQAAPVQPGGYGTAGNEDPAEFVAEQDMVQRTMARLPEPLRICLLFSIVGGLSTAEIADMLDVKEAAVRQRLVRARKQFQQLYAQESGEELVDTAPPLSTGLPAQQSDGQDRKQRNMSKKDTHQRLSLASQAPSIWSGYV</sequence>
<keyword evidence="3" id="KW-0731">Sigma factor</keyword>
<feature type="domain" description="RNA polymerase sigma factor 70 region 4 type 2" evidence="8">
    <location>
        <begin position="140"/>
        <end position="191"/>
    </location>
</feature>
<dbReference type="Pfam" id="PF04542">
    <property type="entry name" value="Sigma70_r2"/>
    <property type="match status" value="1"/>
</dbReference>
<evidence type="ECO:0000259" key="7">
    <source>
        <dbReference type="Pfam" id="PF04542"/>
    </source>
</evidence>
<gene>
    <name evidence="9" type="ORF">KDK_34000</name>
</gene>
<evidence type="ECO:0000256" key="1">
    <source>
        <dbReference type="ARBA" id="ARBA00010641"/>
    </source>
</evidence>
<evidence type="ECO:0000313" key="9">
    <source>
        <dbReference type="EMBL" id="GCE19600.1"/>
    </source>
</evidence>
<proteinExistence type="inferred from homology"/>
<dbReference type="Proteomes" id="UP000287188">
    <property type="component" value="Unassembled WGS sequence"/>
</dbReference>
<dbReference type="SUPFAM" id="SSF88946">
    <property type="entry name" value="Sigma2 domain of RNA polymerase sigma factors"/>
    <property type="match status" value="1"/>
</dbReference>
<dbReference type="InterPro" id="IPR013325">
    <property type="entry name" value="RNA_pol_sigma_r2"/>
</dbReference>
<comment type="similarity">
    <text evidence="1">Belongs to the sigma-70 factor family. ECF subfamily.</text>
</comment>
<dbReference type="EMBL" id="BIFS01000001">
    <property type="protein sequence ID" value="GCE19600.1"/>
    <property type="molecule type" value="Genomic_DNA"/>
</dbReference>
<dbReference type="PANTHER" id="PTHR43133:SF8">
    <property type="entry name" value="RNA POLYMERASE SIGMA FACTOR HI_1459-RELATED"/>
    <property type="match status" value="1"/>
</dbReference>
<keyword evidence="4" id="KW-0238">DNA-binding</keyword>
<evidence type="ECO:0000256" key="2">
    <source>
        <dbReference type="ARBA" id="ARBA00023015"/>
    </source>
</evidence>
<dbReference type="Pfam" id="PF08281">
    <property type="entry name" value="Sigma70_r4_2"/>
    <property type="match status" value="1"/>
</dbReference>
<dbReference type="PANTHER" id="PTHR43133">
    <property type="entry name" value="RNA POLYMERASE ECF-TYPE SIGMA FACTO"/>
    <property type="match status" value="1"/>
</dbReference>
<keyword evidence="2" id="KW-0805">Transcription regulation</keyword>
<dbReference type="CDD" id="cd06171">
    <property type="entry name" value="Sigma70_r4"/>
    <property type="match status" value="1"/>
</dbReference>
<evidence type="ECO:0000256" key="4">
    <source>
        <dbReference type="ARBA" id="ARBA00023125"/>
    </source>
</evidence>
<dbReference type="Gene3D" id="1.10.10.10">
    <property type="entry name" value="Winged helix-like DNA-binding domain superfamily/Winged helix DNA-binding domain"/>
    <property type="match status" value="1"/>
</dbReference>
<evidence type="ECO:0000256" key="3">
    <source>
        <dbReference type="ARBA" id="ARBA00023082"/>
    </source>
</evidence>
<keyword evidence="10" id="KW-1185">Reference proteome</keyword>
<dbReference type="GO" id="GO:0003677">
    <property type="term" value="F:DNA binding"/>
    <property type="evidence" value="ECO:0007669"/>
    <property type="project" value="UniProtKB-KW"/>
</dbReference>
<comment type="caution">
    <text evidence="9">The sequence shown here is derived from an EMBL/GenBank/DDBJ whole genome shotgun (WGS) entry which is preliminary data.</text>
</comment>
<dbReference type="AlphaFoldDB" id="A0A402AKR0"/>
<dbReference type="InterPro" id="IPR014284">
    <property type="entry name" value="RNA_pol_sigma-70_dom"/>
</dbReference>
<feature type="region of interest" description="Disordered" evidence="6">
    <location>
        <begin position="200"/>
        <end position="237"/>
    </location>
</feature>
<dbReference type="NCBIfam" id="TIGR02937">
    <property type="entry name" value="sigma70-ECF"/>
    <property type="match status" value="1"/>
</dbReference>
<name>A0A402AKR0_9CHLR</name>
<organism evidence="9 10">
    <name type="scientific">Dictyobacter kobayashii</name>
    <dbReference type="NCBI Taxonomy" id="2014872"/>
    <lineage>
        <taxon>Bacteria</taxon>
        <taxon>Bacillati</taxon>
        <taxon>Chloroflexota</taxon>
        <taxon>Ktedonobacteria</taxon>
        <taxon>Ktedonobacterales</taxon>
        <taxon>Dictyobacteraceae</taxon>
        <taxon>Dictyobacter</taxon>
    </lineage>
</organism>
<keyword evidence="5" id="KW-0804">Transcription</keyword>
<dbReference type="InterPro" id="IPR013324">
    <property type="entry name" value="RNA_pol_sigma_r3/r4-like"/>
</dbReference>
<dbReference type="InterPro" id="IPR036388">
    <property type="entry name" value="WH-like_DNA-bd_sf"/>
</dbReference>
<evidence type="ECO:0000256" key="6">
    <source>
        <dbReference type="SAM" id="MobiDB-lite"/>
    </source>
</evidence>
<feature type="compositionally biased region" description="Basic and acidic residues" evidence="6">
    <location>
        <begin position="222"/>
        <end position="237"/>
    </location>
</feature>
<dbReference type="InterPro" id="IPR039425">
    <property type="entry name" value="RNA_pol_sigma-70-like"/>
</dbReference>
<evidence type="ECO:0000259" key="8">
    <source>
        <dbReference type="Pfam" id="PF08281"/>
    </source>
</evidence>
<dbReference type="InterPro" id="IPR013249">
    <property type="entry name" value="RNA_pol_sigma70_r4_t2"/>
</dbReference>
<evidence type="ECO:0000313" key="10">
    <source>
        <dbReference type="Proteomes" id="UP000287188"/>
    </source>
</evidence>
<evidence type="ECO:0000256" key="5">
    <source>
        <dbReference type="ARBA" id="ARBA00023163"/>
    </source>
</evidence>
<dbReference type="SUPFAM" id="SSF88659">
    <property type="entry name" value="Sigma3 and sigma4 domains of RNA polymerase sigma factors"/>
    <property type="match status" value="1"/>
</dbReference>
<protein>
    <submittedName>
        <fullName evidence="9">RNA polymerase subunit sigma-24</fullName>
    </submittedName>
</protein>
<dbReference type="GO" id="GO:0006352">
    <property type="term" value="P:DNA-templated transcription initiation"/>
    <property type="evidence" value="ECO:0007669"/>
    <property type="project" value="InterPro"/>
</dbReference>
<dbReference type="Gene3D" id="1.10.1740.10">
    <property type="match status" value="1"/>
</dbReference>
<accession>A0A402AKR0</accession>
<dbReference type="GO" id="GO:0016987">
    <property type="term" value="F:sigma factor activity"/>
    <property type="evidence" value="ECO:0007669"/>
    <property type="project" value="UniProtKB-KW"/>
</dbReference>
<dbReference type="InterPro" id="IPR007627">
    <property type="entry name" value="RNA_pol_sigma70_r2"/>
</dbReference>
<feature type="domain" description="RNA polymerase sigma-70 region 2" evidence="7">
    <location>
        <begin position="13"/>
        <end position="83"/>
    </location>
</feature>